<keyword evidence="4 7" id="KW-0812">Transmembrane</keyword>
<dbReference type="InterPro" id="IPR044878">
    <property type="entry name" value="UbiA_sf"/>
</dbReference>
<dbReference type="PANTHER" id="PTHR43009:SF7">
    <property type="entry name" value="HOMOGENTISATE GERANYLGERANYLTRANSFERASE, CHLOROPLASTIC"/>
    <property type="match status" value="1"/>
</dbReference>
<feature type="transmembrane region" description="Helical" evidence="7">
    <location>
        <begin position="272"/>
        <end position="293"/>
    </location>
</feature>
<evidence type="ECO:0000256" key="3">
    <source>
        <dbReference type="ARBA" id="ARBA00022679"/>
    </source>
</evidence>
<dbReference type="GO" id="GO:0016765">
    <property type="term" value="F:transferase activity, transferring alkyl or aryl (other than methyl) groups"/>
    <property type="evidence" value="ECO:0007669"/>
    <property type="project" value="InterPro"/>
</dbReference>
<comment type="subcellular location">
    <subcellularLocation>
        <location evidence="1">Plastid</location>
        <location evidence="1">Chloroplast membrane</location>
        <topology evidence="1">Multi-pass membrane protein</topology>
    </subcellularLocation>
</comment>
<evidence type="ECO:0000256" key="2">
    <source>
        <dbReference type="ARBA" id="ARBA00005985"/>
    </source>
</evidence>
<dbReference type="Gene3D" id="1.10.357.140">
    <property type="entry name" value="UbiA prenyltransferase"/>
    <property type="match status" value="1"/>
</dbReference>
<evidence type="ECO:0000256" key="5">
    <source>
        <dbReference type="ARBA" id="ARBA00022989"/>
    </source>
</evidence>
<comment type="similarity">
    <text evidence="2">Belongs to the UbiA prenyltransferase family.</text>
</comment>
<evidence type="ECO:0000313" key="8">
    <source>
        <dbReference type="EMBL" id="BCH36133.1"/>
    </source>
</evidence>
<dbReference type="Pfam" id="PF01040">
    <property type="entry name" value="UbiA"/>
    <property type="match status" value="1"/>
</dbReference>
<keyword evidence="6 7" id="KW-0472">Membrane</keyword>
<name>A0A810JZD5_9APIA</name>
<dbReference type="AlphaFoldDB" id="A0A810JZD5"/>
<dbReference type="EMBL" id="LC557134">
    <property type="protein sequence ID" value="BCH36133.1"/>
    <property type="molecule type" value="mRNA"/>
</dbReference>
<dbReference type="PANTHER" id="PTHR43009">
    <property type="entry name" value="HOMOGENTISATE SOLANESYLTRANSFERASE, CHLOROPLASTIC"/>
    <property type="match status" value="1"/>
</dbReference>
<reference evidence="8" key="1">
    <citation type="journal article" date="2021" name="Proc. Natl. Acad. Sci. U.S.A.">
        <title>Parallel evolution of UbiA superfamily proteins into aromatic O-prenyltransferases in plants.</title>
        <authorList>
            <person name="Munakata R."/>
            <person name="Olry A."/>
            <person name="Takemura T."/>
            <person name="Tatsumi K."/>
            <person name="Ichino T."/>
            <person name="Villard C."/>
            <person name="Kageyama J."/>
            <person name="Kurata T."/>
            <person name="Nakayasu M."/>
            <person name="Jacob F."/>
            <person name="Koeduka T."/>
            <person name="Yamamoto H."/>
            <person name="Moriyoshi E."/>
            <person name="Matsukawa T."/>
            <person name="Grosjean J."/>
            <person name="Krieger C."/>
            <person name="Sugiyama A."/>
            <person name="Mizutani M."/>
            <person name="Bourgaud F."/>
            <person name="Hehn A."/>
            <person name="Yazaki K."/>
        </authorList>
    </citation>
    <scope>NUCLEOTIDE SEQUENCE</scope>
    <source>
        <tissue evidence="8">Leaf</tissue>
    </source>
</reference>
<sequence length="398" mass="44495">MILILTSSFSLRPQHGFATSLQSQRTQIHNSNKYKEYKSVMDFLPIASISKCSFGNSYRYKLVREQKVHSPTFCAQSTNEEFILQQKNNHIITPPQSSLWKNVDVFLRFCRLHSIIGGIVGLISISLLPVTSLGDLSPGFFTGLLKAIIPMALINTYTSCLNQVTDVEIDKVNKPHFVLASGEYTMEQGKAIGAALALMAFIMGIYFNSPSLLLGLVAYFFVGTAYSVKLPLLRWKKNPFLAAFVIINILLIVPIVSFIHTQTYVLGRPLVFTKPFAFSLFGNTMFGIALALMKDIPDMEGDKAFGIQTFSLMHGKRKVFDICRSIMLTVYGSAMLIGTLSSSPLNKLITVLGHGALGCILWTRSQSLNLDDVPAVESFYMFSWKLFYAEYLLVHFLR</sequence>
<proteinExistence type="evidence at transcript level"/>
<dbReference type="SMR" id="A0A810JZD5"/>
<evidence type="ECO:0000256" key="6">
    <source>
        <dbReference type="ARBA" id="ARBA00023136"/>
    </source>
</evidence>
<feature type="transmembrane region" description="Helical" evidence="7">
    <location>
        <begin position="109"/>
        <end position="130"/>
    </location>
</feature>
<accession>A0A810JZD5</accession>
<feature type="transmembrane region" description="Helical" evidence="7">
    <location>
        <begin position="240"/>
        <end position="260"/>
    </location>
</feature>
<keyword evidence="3 8" id="KW-0808">Transferase</keyword>
<feature type="transmembrane region" description="Helical" evidence="7">
    <location>
        <begin position="191"/>
        <end position="207"/>
    </location>
</feature>
<protein>
    <submittedName>
        <fullName evidence="8">Prenyltransferase</fullName>
    </submittedName>
</protein>
<gene>
    <name evidence="8" type="primary">AkPT1</name>
</gene>
<dbReference type="InterPro" id="IPR000537">
    <property type="entry name" value="UbiA_prenyltransferase"/>
</dbReference>
<evidence type="ECO:0000256" key="4">
    <source>
        <dbReference type="ARBA" id="ARBA00022692"/>
    </source>
</evidence>
<organism evidence="8">
    <name type="scientific">Angelica keiskei</name>
    <dbReference type="NCBI Taxonomy" id="357850"/>
    <lineage>
        <taxon>Eukaryota</taxon>
        <taxon>Viridiplantae</taxon>
        <taxon>Streptophyta</taxon>
        <taxon>Embryophyta</taxon>
        <taxon>Tracheophyta</taxon>
        <taxon>Spermatophyta</taxon>
        <taxon>Magnoliopsida</taxon>
        <taxon>eudicotyledons</taxon>
        <taxon>Gunneridae</taxon>
        <taxon>Pentapetalae</taxon>
        <taxon>asterids</taxon>
        <taxon>campanulids</taxon>
        <taxon>Apiales</taxon>
        <taxon>Apiaceae</taxon>
        <taxon>Apioideae</taxon>
        <taxon>apioid superclade</taxon>
        <taxon>Selineae</taxon>
        <taxon>Angelica</taxon>
    </lineage>
</organism>
<evidence type="ECO:0000256" key="1">
    <source>
        <dbReference type="ARBA" id="ARBA00004508"/>
    </source>
</evidence>
<keyword evidence="5 7" id="KW-1133">Transmembrane helix</keyword>
<evidence type="ECO:0000256" key="7">
    <source>
        <dbReference type="SAM" id="Phobius"/>
    </source>
</evidence>
<dbReference type="GO" id="GO:0031969">
    <property type="term" value="C:chloroplast membrane"/>
    <property type="evidence" value="ECO:0007669"/>
    <property type="project" value="UniProtKB-SubCell"/>
</dbReference>